<reference evidence="2" key="1">
    <citation type="submission" date="2016-10" db="EMBL/GenBank/DDBJ databases">
        <authorList>
            <person name="Varghese N."/>
            <person name="Submissions S."/>
        </authorList>
    </citation>
    <scope>NUCLEOTIDE SEQUENCE [LARGE SCALE GENOMIC DNA]</scope>
    <source>
        <strain evidence="2">BP1-148</strain>
    </source>
</reference>
<name>A0A1G7VV40_9BACT</name>
<organism evidence="1 2">
    <name type="scientific">Prevotella communis</name>
    <dbReference type="NCBI Taxonomy" id="2913614"/>
    <lineage>
        <taxon>Bacteria</taxon>
        <taxon>Pseudomonadati</taxon>
        <taxon>Bacteroidota</taxon>
        <taxon>Bacteroidia</taxon>
        <taxon>Bacteroidales</taxon>
        <taxon>Prevotellaceae</taxon>
        <taxon>Prevotella</taxon>
    </lineage>
</organism>
<protein>
    <submittedName>
        <fullName evidence="1">Uncharacterized protein</fullName>
    </submittedName>
</protein>
<evidence type="ECO:0000313" key="2">
    <source>
        <dbReference type="Proteomes" id="UP000198779"/>
    </source>
</evidence>
<dbReference type="EMBL" id="FNCQ01000006">
    <property type="protein sequence ID" value="SDG63557.1"/>
    <property type="molecule type" value="Genomic_DNA"/>
</dbReference>
<keyword evidence="2" id="KW-1185">Reference proteome</keyword>
<accession>A0A1G7VV40</accession>
<gene>
    <name evidence="1" type="ORF">SAMN04487901_106147</name>
</gene>
<dbReference type="AlphaFoldDB" id="A0A1G7VV40"/>
<sequence length="350" mass="40313">MATVRDVCSSIFQKLVAGTNLELAKYPKVRVYLSREEHNALASQIKILSTYVFNKDICFVLLDYAADAYFLTIGIENEISTTNVVACENVKELSMISISESQISRLQTMTESTLINNIFVDSNVENVEWSTIEPFFPSVMTYKVNNPVGPSLEERNAALKHLVLYALVCSPEILILPFDKQTLQEYDNLLNIGDKNIPEDNLIHSLASNYWRFCYFDIYRCIERLYVLGWVHNFKTNLASSLPIADLHSVLKEKYNIKAGVEIHENTNIEYLFSLLPPSINNILDPVRNGKRQDNYIYHLRNIIVHFQKNEAELESITDTQWNIIIRFLLSAIRYLYPMFGTYINALPDE</sequence>
<proteinExistence type="predicted"/>
<dbReference type="Proteomes" id="UP000198779">
    <property type="component" value="Unassembled WGS sequence"/>
</dbReference>
<evidence type="ECO:0000313" key="1">
    <source>
        <dbReference type="EMBL" id="SDG63557.1"/>
    </source>
</evidence>
<dbReference type="RefSeq" id="WP_091816810.1">
    <property type="nucleotide sequence ID" value="NZ_FNCQ01000006.1"/>
</dbReference>
<dbReference type="STRING" id="645274.SAMN04487901_106147"/>